<comment type="caution">
    <text evidence="2">The sequence shown here is derived from an EMBL/GenBank/DDBJ whole genome shotgun (WGS) entry which is preliminary data.</text>
</comment>
<dbReference type="Proteomes" id="UP000252139">
    <property type="component" value="Unassembled WGS sequence"/>
</dbReference>
<evidence type="ECO:0000313" key="3">
    <source>
        <dbReference type="Proteomes" id="UP000252139"/>
    </source>
</evidence>
<dbReference type="OrthoDB" id="423534at2759"/>
<protein>
    <submittedName>
        <fullName evidence="2">Uncharacterized protein</fullName>
    </submittedName>
</protein>
<dbReference type="STRING" id="86630.A0A367JIM8"/>
<feature type="transmembrane region" description="Helical" evidence="1">
    <location>
        <begin position="41"/>
        <end position="60"/>
    </location>
</feature>
<evidence type="ECO:0000313" key="2">
    <source>
        <dbReference type="EMBL" id="RCH89822.1"/>
    </source>
</evidence>
<dbReference type="AlphaFoldDB" id="A0A367JIM8"/>
<sequence length="135" mass="15356">MFSKTKVENIVCLGFNFINTCLYIITMAASMMKMVIEHKDVSQILTCIYTFFLSGIILGLTEIKSFRIISDHCRLALTHKGKGLLLILPVTESWQNWQEYSAEGLDLDRPSEGMVDNAARLKLSMIEKPHVTRKT</sequence>
<feature type="transmembrane region" description="Helical" evidence="1">
    <location>
        <begin position="7"/>
        <end position="29"/>
    </location>
</feature>
<evidence type="ECO:0000256" key="1">
    <source>
        <dbReference type="SAM" id="Phobius"/>
    </source>
</evidence>
<accession>A0A367JIM8</accession>
<organism evidence="2 3">
    <name type="scientific">Rhizopus azygosporus</name>
    <name type="common">Rhizopus microsporus var. azygosporus</name>
    <dbReference type="NCBI Taxonomy" id="86630"/>
    <lineage>
        <taxon>Eukaryota</taxon>
        <taxon>Fungi</taxon>
        <taxon>Fungi incertae sedis</taxon>
        <taxon>Mucoromycota</taxon>
        <taxon>Mucoromycotina</taxon>
        <taxon>Mucoromycetes</taxon>
        <taxon>Mucorales</taxon>
        <taxon>Mucorineae</taxon>
        <taxon>Rhizopodaceae</taxon>
        <taxon>Rhizopus</taxon>
    </lineage>
</organism>
<keyword evidence="1" id="KW-0812">Transmembrane</keyword>
<dbReference type="EMBL" id="PJQL01001222">
    <property type="protein sequence ID" value="RCH89822.1"/>
    <property type="molecule type" value="Genomic_DNA"/>
</dbReference>
<keyword evidence="1" id="KW-1133">Transmembrane helix</keyword>
<keyword evidence="1" id="KW-0472">Membrane</keyword>
<name>A0A367JIM8_RHIAZ</name>
<reference evidence="2 3" key="1">
    <citation type="journal article" date="2018" name="G3 (Bethesda)">
        <title>Phylogenetic and Phylogenomic Definition of Rhizopus Species.</title>
        <authorList>
            <person name="Gryganskyi A.P."/>
            <person name="Golan J."/>
            <person name="Dolatabadi S."/>
            <person name="Mondo S."/>
            <person name="Robb S."/>
            <person name="Idnurm A."/>
            <person name="Muszewska A."/>
            <person name="Steczkiewicz K."/>
            <person name="Masonjones S."/>
            <person name="Liao H.L."/>
            <person name="Gajdeczka M.T."/>
            <person name="Anike F."/>
            <person name="Vuek A."/>
            <person name="Anishchenko I.M."/>
            <person name="Voigt K."/>
            <person name="de Hoog G.S."/>
            <person name="Smith M.E."/>
            <person name="Heitman J."/>
            <person name="Vilgalys R."/>
            <person name="Stajich J.E."/>
        </authorList>
    </citation>
    <scope>NUCLEOTIDE SEQUENCE [LARGE SCALE GENOMIC DNA]</scope>
    <source>
        <strain evidence="2 3">CBS 357.93</strain>
    </source>
</reference>
<keyword evidence="3" id="KW-1185">Reference proteome</keyword>
<proteinExistence type="predicted"/>
<gene>
    <name evidence="2" type="ORF">CU097_011608</name>
</gene>